<name>A0A6S6RTJ8_9GAMM</name>
<sequence>MLKTDIDILILGGGCTGLSLAYYLSFLPNNFNILIIEHKTLYNNDKTWCGWRTKNHAFIKCCKTFWYSFYIKKANPYYSIINSSIPYEYIRSIIFYKTILNRIQNIYNIQYYNNKIINITEYKNYISIKLNNGKYKNARWVIDTIPKQIKIYSPWKWQTFFGIELYSNNIFNFFSKPYLMNFYINKYLKYNNFNFIYILPIKKNKFLFEWTIFSNKDIFIINNLLIFYINLKIGIYNYQILRKETGHIPMANIKNKTKINNLAKLYGCYIRTSNGFSFHEIQNWAIKCAYNISINKKIILPNIPYFFIFLDYIFMKTIEIYPTISLVLYTNIFYKINSNSLIYFFTNTSKILDILNILFFIKPKLFLLYTIFMNLFK</sequence>
<feature type="transmembrane region" description="Helical" evidence="1">
    <location>
        <begin position="354"/>
        <end position="376"/>
    </location>
</feature>
<dbReference type="RefSeq" id="WP_180824915.1">
    <property type="nucleotide sequence ID" value="NZ_LR744089.1"/>
</dbReference>
<dbReference type="Gene3D" id="3.50.50.60">
    <property type="entry name" value="FAD/NAD(P)-binding domain"/>
    <property type="match status" value="1"/>
</dbReference>
<evidence type="ECO:0000313" key="3">
    <source>
        <dbReference type="Proteomes" id="UP000510842"/>
    </source>
</evidence>
<dbReference type="Proteomes" id="UP000510842">
    <property type="component" value="Chromosome"/>
</dbReference>
<keyword evidence="1" id="KW-0812">Transmembrane</keyword>
<dbReference type="SUPFAM" id="SSF51905">
    <property type="entry name" value="FAD/NAD(P)-binding domain"/>
    <property type="match status" value="1"/>
</dbReference>
<keyword evidence="3" id="KW-1185">Reference proteome</keyword>
<dbReference type="GO" id="GO:0016853">
    <property type="term" value="F:isomerase activity"/>
    <property type="evidence" value="ECO:0007669"/>
    <property type="project" value="UniProtKB-KW"/>
</dbReference>
<evidence type="ECO:0000313" key="2">
    <source>
        <dbReference type="EMBL" id="CAA3707828.1"/>
    </source>
</evidence>
<dbReference type="AlphaFoldDB" id="A0A6S6RTJ8"/>
<proteinExistence type="predicted"/>
<dbReference type="EMBL" id="LR744089">
    <property type="protein sequence ID" value="CAA3707828.1"/>
    <property type="molecule type" value="Genomic_DNA"/>
</dbReference>
<evidence type="ECO:0000256" key="1">
    <source>
        <dbReference type="SAM" id="Phobius"/>
    </source>
</evidence>
<accession>A0A6S6RTJ8</accession>
<keyword evidence="1" id="KW-1133">Transmembrane helix</keyword>
<feature type="transmembrane region" description="Helical" evidence="1">
    <location>
        <begin position="6"/>
        <end position="24"/>
    </location>
</feature>
<feature type="transmembrane region" description="Helical" evidence="1">
    <location>
        <begin position="305"/>
        <end position="334"/>
    </location>
</feature>
<gene>
    <name evidence="2" type="primary">crtY</name>
    <name evidence="2" type="ORF">PEMO_0231</name>
</gene>
<organism evidence="2 3">
    <name type="scientific">Candidatus Portiera aleyrodidarum</name>
    <name type="common">primary endosymbiont of Bemisia tabaci</name>
    <dbReference type="NCBI Taxonomy" id="91844"/>
    <lineage>
        <taxon>Bacteria</taxon>
        <taxon>Pseudomonadati</taxon>
        <taxon>Pseudomonadota</taxon>
        <taxon>Gammaproteobacteria</taxon>
        <taxon>Candidatus Johnevansiales</taxon>
        <taxon>Candidatus Johnevansiaceae</taxon>
        <taxon>Candidatus Portiera</taxon>
    </lineage>
</organism>
<reference evidence="2 3" key="1">
    <citation type="submission" date="2019-12" db="EMBL/GenBank/DDBJ databases">
        <authorList>
            <person name="Santos-Garcia D."/>
            <person name="Santos-Garcia D."/>
            <person name="Santos-Garcia D."/>
        </authorList>
    </citation>
    <scope>NUCLEOTIDE SEQUENCE [LARGE SCALE GENOMIC DNA]</scope>
    <source>
        <strain evidence="2">PeMo</strain>
    </source>
</reference>
<dbReference type="EC" id="5.5.1.19" evidence="2"/>
<keyword evidence="2" id="KW-0413">Isomerase</keyword>
<dbReference type="Pfam" id="PF05834">
    <property type="entry name" value="Lycopene_cycl"/>
    <property type="match status" value="1"/>
</dbReference>
<keyword evidence="1" id="KW-0472">Membrane</keyword>
<protein>
    <submittedName>
        <fullName evidence="2">Lycopene cyclase</fullName>
        <ecNumber evidence="2">5.5.1.19</ecNumber>
    </submittedName>
</protein>
<dbReference type="InterPro" id="IPR036188">
    <property type="entry name" value="FAD/NAD-bd_sf"/>
</dbReference>